<protein>
    <recommendedName>
        <fullName evidence="6">Reverse transcriptase Ty1/copia-type domain-containing protein</fullName>
    </recommendedName>
</protein>
<evidence type="ECO:0000256" key="1">
    <source>
        <dbReference type="SAM" id="MobiDB-lite"/>
    </source>
</evidence>
<name>A0AA38T4S6_9ASTR</name>
<dbReference type="InterPro" id="IPR036397">
    <property type="entry name" value="RNaseH_sf"/>
</dbReference>
<feature type="domain" description="Retroviral polymerase SH3-like" evidence="3">
    <location>
        <begin position="174"/>
        <end position="204"/>
    </location>
</feature>
<feature type="domain" description="Reverse transcriptase Ty1/copia-type" evidence="2">
    <location>
        <begin position="335"/>
        <end position="485"/>
    </location>
</feature>
<gene>
    <name evidence="4" type="ORF">OSB04_024534</name>
</gene>
<feature type="domain" description="Reverse transcriptase Ty1/copia-type" evidence="2">
    <location>
        <begin position="490"/>
        <end position="547"/>
    </location>
</feature>
<feature type="region of interest" description="Disordered" evidence="1">
    <location>
        <begin position="226"/>
        <end position="269"/>
    </location>
</feature>
<sequence length="711" mass="79233">MSASSMPMPIVGVGVVVTPHLSLSDVYYIPTLALNHVSINQLCKSGDWVFFSDCFCSVQDPRSRKVIGIGHKLGDLYVIDELRVSGVAASSVDLSSFCLSHSSSGFYLWHYDLGGEYTSNNFTQLLASDGTIHQSSCTDTTQQNGVAERKHWHLIETAYSLLLSSGVLSVFWGEKGYRCFDPVSQKLYVSRHISFLEHIPFFSIPDQSHDVMQSYLRSIDPFDTNTDDTFSDVPAHETSTTSDTPETSRPSDSATPMTAPVPDETTNVPLRKSTRTCKSTKLLDFCYSSYSASFASFIANIHCLTEFESYREAISDPLWQNAMAEELTALYQTYTWDLVPLPLGKQAIGCQWVFKIKTKSDGSVERYKARLVSKGYSQQYGMDHDETFAPVAKMMTIRTLIVVASIRQWKICQMDVKNAFSNGDLHEEVYMTPPPGIAHKSGEVCRLRKALYGLKQASRAWFENFSTVITSLGFTPSNHDSTLFAGCMSAELAHCFAMKDLGMLLYFLGIEVAQSKKGYFLSQTKYISDLFERAQLSDKKTVDTPLETNVHYTLTDGVPLSDLSLYRTIIGSLVYLTVTRPDIAHAVHVVSQTVTSPTIVHWGAVIRTLRYLHGTQFQSLLFPSTSSLKLSAYSDASWDSDPSDRKSTTGFCIFLGDSLISWKSKKHDVVSHSSTKAEYRAMAVTTCDIVWLRWLLVDMGVDVSQPTSIVL</sequence>
<keyword evidence="5" id="KW-1185">Reference proteome</keyword>
<dbReference type="PANTHER" id="PTHR11439:SF461">
    <property type="entry name" value="OS10G0432200 PROTEIN"/>
    <property type="match status" value="1"/>
</dbReference>
<dbReference type="Pfam" id="PF25597">
    <property type="entry name" value="SH3_retrovirus"/>
    <property type="match status" value="1"/>
</dbReference>
<dbReference type="Gene3D" id="3.30.420.10">
    <property type="entry name" value="Ribonuclease H-like superfamily/Ribonuclease H"/>
    <property type="match status" value="1"/>
</dbReference>
<feature type="compositionally biased region" description="Low complexity" evidence="1">
    <location>
        <begin position="237"/>
        <end position="253"/>
    </location>
</feature>
<dbReference type="InterPro" id="IPR057670">
    <property type="entry name" value="SH3_retrovirus"/>
</dbReference>
<comment type="caution">
    <text evidence="4">The sequence shown here is derived from an EMBL/GenBank/DDBJ whole genome shotgun (WGS) entry which is preliminary data.</text>
</comment>
<dbReference type="GO" id="GO:0003676">
    <property type="term" value="F:nucleic acid binding"/>
    <property type="evidence" value="ECO:0007669"/>
    <property type="project" value="InterPro"/>
</dbReference>
<dbReference type="InterPro" id="IPR012337">
    <property type="entry name" value="RNaseH-like_sf"/>
</dbReference>
<evidence type="ECO:0000259" key="3">
    <source>
        <dbReference type="Pfam" id="PF25597"/>
    </source>
</evidence>
<dbReference type="CDD" id="cd09272">
    <property type="entry name" value="RNase_HI_RT_Ty1"/>
    <property type="match status" value="1"/>
</dbReference>
<proteinExistence type="predicted"/>
<dbReference type="EMBL" id="JARYMX010000006">
    <property type="protein sequence ID" value="KAJ9544827.1"/>
    <property type="molecule type" value="Genomic_DNA"/>
</dbReference>
<dbReference type="InterPro" id="IPR013103">
    <property type="entry name" value="RVT_2"/>
</dbReference>
<evidence type="ECO:0000313" key="5">
    <source>
        <dbReference type="Proteomes" id="UP001172457"/>
    </source>
</evidence>
<evidence type="ECO:0008006" key="6">
    <source>
        <dbReference type="Google" id="ProtNLM"/>
    </source>
</evidence>
<organism evidence="4 5">
    <name type="scientific">Centaurea solstitialis</name>
    <name type="common">yellow star-thistle</name>
    <dbReference type="NCBI Taxonomy" id="347529"/>
    <lineage>
        <taxon>Eukaryota</taxon>
        <taxon>Viridiplantae</taxon>
        <taxon>Streptophyta</taxon>
        <taxon>Embryophyta</taxon>
        <taxon>Tracheophyta</taxon>
        <taxon>Spermatophyta</taxon>
        <taxon>Magnoliopsida</taxon>
        <taxon>eudicotyledons</taxon>
        <taxon>Gunneridae</taxon>
        <taxon>Pentapetalae</taxon>
        <taxon>asterids</taxon>
        <taxon>campanulids</taxon>
        <taxon>Asterales</taxon>
        <taxon>Asteraceae</taxon>
        <taxon>Carduoideae</taxon>
        <taxon>Cardueae</taxon>
        <taxon>Centaureinae</taxon>
        <taxon>Centaurea</taxon>
    </lineage>
</organism>
<dbReference type="SUPFAM" id="SSF53098">
    <property type="entry name" value="Ribonuclease H-like"/>
    <property type="match status" value="1"/>
</dbReference>
<dbReference type="Proteomes" id="UP001172457">
    <property type="component" value="Chromosome 6"/>
</dbReference>
<dbReference type="AlphaFoldDB" id="A0AA38T4S6"/>
<evidence type="ECO:0000313" key="4">
    <source>
        <dbReference type="EMBL" id="KAJ9544827.1"/>
    </source>
</evidence>
<dbReference type="Pfam" id="PF07727">
    <property type="entry name" value="RVT_2"/>
    <property type="match status" value="2"/>
</dbReference>
<accession>A0AA38T4S6</accession>
<reference evidence="4" key="1">
    <citation type="submission" date="2023-03" db="EMBL/GenBank/DDBJ databases">
        <title>Chromosome-scale reference genome and RAD-based genetic map of yellow starthistle (Centaurea solstitialis) reveal putative structural variation and QTLs associated with invader traits.</title>
        <authorList>
            <person name="Reatini B."/>
            <person name="Cang F.A."/>
            <person name="Jiang Q."/>
            <person name="Mckibben M.T.W."/>
            <person name="Barker M.S."/>
            <person name="Rieseberg L.H."/>
            <person name="Dlugosch K.M."/>
        </authorList>
    </citation>
    <scope>NUCLEOTIDE SEQUENCE</scope>
    <source>
        <strain evidence="4">CAN-66</strain>
        <tissue evidence="4">Leaf</tissue>
    </source>
</reference>
<dbReference type="InterPro" id="IPR043502">
    <property type="entry name" value="DNA/RNA_pol_sf"/>
</dbReference>
<evidence type="ECO:0000259" key="2">
    <source>
        <dbReference type="Pfam" id="PF07727"/>
    </source>
</evidence>
<dbReference type="SUPFAM" id="SSF56672">
    <property type="entry name" value="DNA/RNA polymerases"/>
    <property type="match status" value="1"/>
</dbReference>
<dbReference type="PANTHER" id="PTHR11439">
    <property type="entry name" value="GAG-POL-RELATED RETROTRANSPOSON"/>
    <property type="match status" value="1"/>
</dbReference>